<evidence type="ECO:0000256" key="1">
    <source>
        <dbReference type="SAM" id="MobiDB-lite"/>
    </source>
</evidence>
<name>A0ABR2QUT9_9ROSI</name>
<evidence type="ECO:0000313" key="4">
    <source>
        <dbReference type="Proteomes" id="UP001396334"/>
    </source>
</evidence>
<dbReference type="Proteomes" id="UP001396334">
    <property type="component" value="Unassembled WGS sequence"/>
</dbReference>
<keyword evidence="2" id="KW-0472">Membrane</keyword>
<dbReference type="EMBL" id="JBBPBN010000031">
    <property type="protein sequence ID" value="KAK9004470.1"/>
    <property type="molecule type" value="Genomic_DNA"/>
</dbReference>
<organism evidence="3 4">
    <name type="scientific">Hibiscus sabdariffa</name>
    <name type="common">roselle</name>
    <dbReference type="NCBI Taxonomy" id="183260"/>
    <lineage>
        <taxon>Eukaryota</taxon>
        <taxon>Viridiplantae</taxon>
        <taxon>Streptophyta</taxon>
        <taxon>Embryophyta</taxon>
        <taxon>Tracheophyta</taxon>
        <taxon>Spermatophyta</taxon>
        <taxon>Magnoliopsida</taxon>
        <taxon>eudicotyledons</taxon>
        <taxon>Gunneridae</taxon>
        <taxon>Pentapetalae</taxon>
        <taxon>rosids</taxon>
        <taxon>malvids</taxon>
        <taxon>Malvales</taxon>
        <taxon>Malvaceae</taxon>
        <taxon>Malvoideae</taxon>
        <taxon>Hibiscus</taxon>
    </lineage>
</organism>
<accession>A0ABR2QUT9</accession>
<gene>
    <name evidence="3" type="ORF">V6N11_002270</name>
</gene>
<feature type="transmembrane region" description="Helical" evidence="2">
    <location>
        <begin position="118"/>
        <end position="136"/>
    </location>
</feature>
<reference evidence="3 4" key="1">
    <citation type="journal article" date="2024" name="G3 (Bethesda)">
        <title>Genome assembly of Hibiscus sabdariffa L. provides insights into metabolisms of medicinal natural products.</title>
        <authorList>
            <person name="Kim T."/>
        </authorList>
    </citation>
    <scope>NUCLEOTIDE SEQUENCE [LARGE SCALE GENOMIC DNA]</scope>
    <source>
        <strain evidence="3">TK-2024</strain>
        <tissue evidence="3">Old leaves</tissue>
    </source>
</reference>
<proteinExistence type="predicted"/>
<feature type="transmembrane region" description="Helical" evidence="2">
    <location>
        <begin position="21"/>
        <end position="40"/>
    </location>
</feature>
<feature type="compositionally biased region" description="Acidic residues" evidence="1">
    <location>
        <begin position="251"/>
        <end position="262"/>
    </location>
</feature>
<feature type="region of interest" description="Disordered" evidence="1">
    <location>
        <begin position="227"/>
        <end position="287"/>
    </location>
</feature>
<keyword evidence="4" id="KW-1185">Reference proteome</keyword>
<comment type="caution">
    <text evidence="3">The sequence shown here is derived from an EMBL/GenBank/DDBJ whole genome shotgun (WGS) entry which is preliminary data.</text>
</comment>
<evidence type="ECO:0000313" key="3">
    <source>
        <dbReference type="EMBL" id="KAK9004470.1"/>
    </source>
</evidence>
<feature type="transmembrane region" description="Helical" evidence="2">
    <location>
        <begin position="52"/>
        <end position="70"/>
    </location>
</feature>
<evidence type="ECO:0000256" key="2">
    <source>
        <dbReference type="SAM" id="Phobius"/>
    </source>
</evidence>
<feature type="transmembrane region" description="Helical" evidence="2">
    <location>
        <begin position="142"/>
        <end position="161"/>
    </location>
</feature>
<keyword evidence="2" id="KW-0812">Transmembrane</keyword>
<keyword evidence="2" id="KW-1133">Transmembrane helix</keyword>
<protein>
    <submittedName>
        <fullName evidence="3">Uncharacterized protein</fullName>
    </submittedName>
</protein>
<sequence>MRSSLHAPEQVRLVRHPFMPCSCAVVGLLGSMRMGLVSWLPTTDWQLGFQLVLRFSCLCTITGVFVRFACGSDLVAWPLQWPFRGKGFAANPAACLEQLSKTALAAAMGSNLWRVSPLFALCLLCPNSALWLLGGSVCGTSFVARLCWWLFTACITVWVILERLGSTAWPHYRLITCFASYLLWAKFNSSYLGPSVRPGSSETNASVSAPEPIVPIVAVPAVRTPPLAATSPADNPPDLSAPSSKAALVEEALDETSPEQDASELAADRSIPDDVPYDPMPGLALLP</sequence>